<dbReference type="Proteomes" id="UP000319908">
    <property type="component" value="Unassembled WGS sequence"/>
</dbReference>
<protein>
    <submittedName>
        <fullName evidence="2">Uncharacterized protein</fullName>
    </submittedName>
</protein>
<dbReference type="EMBL" id="SJPU01000001">
    <property type="protein sequence ID" value="TWU18686.1"/>
    <property type="molecule type" value="Genomic_DNA"/>
</dbReference>
<dbReference type="AlphaFoldDB" id="A0A5C6C5E6"/>
<proteinExistence type="predicted"/>
<sequence length="174" mass="19292">MSPSQPMSNSTQEVPSKMSGRTWDHGFCRIARWHVAAIALLTVCVSLATTGSVVAQEPGTTQPSIATKLNPMNWKMPAFHMPEFLVPKNDQERIVERKDTLVSDIKTTTSQSWQRTKTTFSPARLNPMNLFSGSTTQPGHQTKPGFFSSLFSPAESKPEARVATVNEFLNQDRP</sequence>
<evidence type="ECO:0000256" key="1">
    <source>
        <dbReference type="SAM" id="MobiDB-lite"/>
    </source>
</evidence>
<reference evidence="2 3" key="1">
    <citation type="journal article" date="2020" name="Antonie Van Leeuwenhoek">
        <title>Rhodopirellula heiligendammensis sp. nov., Rhodopirellula pilleata sp. nov., and Rhodopirellula solitaria sp. nov. isolated from natural or artificial marine surfaces in Northern Germany and California, USA, and emended description of the genus Rhodopirellula.</title>
        <authorList>
            <person name="Kallscheuer N."/>
            <person name="Wiegand S."/>
            <person name="Jogler M."/>
            <person name="Boedeker C."/>
            <person name="Peeters S.H."/>
            <person name="Rast P."/>
            <person name="Heuer A."/>
            <person name="Jetten M.S.M."/>
            <person name="Rohde M."/>
            <person name="Jogler C."/>
        </authorList>
    </citation>
    <scope>NUCLEOTIDE SEQUENCE [LARGE SCALE GENOMIC DNA]</scope>
    <source>
        <strain evidence="2 3">Poly21</strain>
    </source>
</reference>
<evidence type="ECO:0000313" key="2">
    <source>
        <dbReference type="EMBL" id="TWU18686.1"/>
    </source>
</evidence>
<organism evidence="2 3">
    <name type="scientific">Allorhodopirellula heiligendammensis</name>
    <dbReference type="NCBI Taxonomy" id="2714739"/>
    <lineage>
        <taxon>Bacteria</taxon>
        <taxon>Pseudomonadati</taxon>
        <taxon>Planctomycetota</taxon>
        <taxon>Planctomycetia</taxon>
        <taxon>Pirellulales</taxon>
        <taxon>Pirellulaceae</taxon>
        <taxon>Allorhodopirellula</taxon>
    </lineage>
</organism>
<keyword evidence="3" id="KW-1185">Reference proteome</keyword>
<feature type="region of interest" description="Disordered" evidence="1">
    <location>
        <begin position="134"/>
        <end position="160"/>
    </location>
</feature>
<gene>
    <name evidence="2" type="ORF">Poly21_08510</name>
</gene>
<comment type="caution">
    <text evidence="2">The sequence shown here is derived from an EMBL/GenBank/DDBJ whole genome shotgun (WGS) entry which is preliminary data.</text>
</comment>
<accession>A0A5C6C5E6</accession>
<name>A0A5C6C5E6_9BACT</name>
<evidence type="ECO:0000313" key="3">
    <source>
        <dbReference type="Proteomes" id="UP000319908"/>
    </source>
</evidence>